<dbReference type="EMBL" id="MN961672">
    <property type="protein sequence ID" value="QIZ23475.1"/>
    <property type="molecule type" value="Genomic_DNA"/>
</dbReference>
<sequence>MLLSNDIDVDAYVAEQWPELPAQQQRSVAKGCGSEVCSVVESEEFAAIEVTCEGIVKH</sequence>
<accession>A0A6H1QBL5</accession>
<geneLocation type="plasmid" evidence="1">
    <name>pPA15W-NR</name>
</geneLocation>
<proteinExistence type="predicted"/>
<reference evidence="1" key="1">
    <citation type="submission" date="2020-01" db="EMBL/GenBank/DDBJ databases">
        <authorList>
            <person name="Zhou D."/>
        </authorList>
    </citation>
    <scope>NUCLEOTIDE SEQUENCE</scope>
    <source>
        <strain evidence="1">PA15W</strain>
        <plasmid evidence="1">pPA15W-NR</plasmid>
    </source>
</reference>
<organism evidence="1">
    <name type="scientific">Pseudomonas aeruginosa</name>
    <dbReference type="NCBI Taxonomy" id="287"/>
    <lineage>
        <taxon>Bacteria</taxon>
        <taxon>Pseudomonadati</taxon>
        <taxon>Pseudomonadota</taxon>
        <taxon>Gammaproteobacteria</taxon>
        <taxon>Pseudomonadales</taxon>
        <taxon>Pseudomonadaceae</taxon>
        <taxon>Pseudomonas</taxon>
    </lineage>
</organism>
<evidence type="ECO:0000313" key="1">
    <source>
        <dbReference type="EMBL" id="QIZ23475.1"/>
    </source>
</evidence>
<protein>
    <submittedName>
        <fullName evidence="1">Uncharacterized protein</fullName>
    </submittedName>
</protein>
<name>A0A6H1QBL5_PSEAI</name>
<keyword evidence="1" id="KW-0614">Plasmid</keyword>
<dbReference type="RefSeq" id="WP_181726233.1">
    <property type="nucleotide sequence ID" value="NZ_MN961672.1"/>
</dbReference>
<dbReference type="AlphaFoldDB" id="A0A6H1QBL5"/>